<name>A0AAE3YUD2_9ACTN</name>
<sequence length="130" mass="14443">MTDSVRYSDGSPSASGTAFQPNPDRPPTPEQTPLPEASPEQRVDEWDGDHLRGQAGPADSYEEIGIDPAELSDEDLTREMASLHRTRLDTLRHASDAALATHLRRTADLETEYLTRHPGREVDPQRLRDG</sequence>
<feature type="compositionally biased region" description="Pro residues" evidence="1">
    <location>
        <begin position="23"/>
        <end position="32"/>
    </location>
</feature>
<evidence type="ECO:0000313" key="2">
    <source>
        <dbReference type="EMBL" id="MDR7278807.1"/>
    </source>
</evidence>
<dbReference type="AlphaFoldDB" id="A0AAE3YUD2"/>
<feature type="compositionally biased region" description="Acidic residues" evidence="1">
    <location>
        <begin position="60"/>
        <end position="72"/>
    </location>
</feature>
<dbReference type="InterPro" id="IPR046156">
    <property type="entry name" value="DUF6158"/>
</dbReference>
<reference evidence="2" key="1">
    <citation type="submission" date="2023-07" db="EMBL/GenBank/DDBJ databases">
        <title>Sequencing the genomes of 1000 actinobacteria strains.</title>
        <authorList>
            <person name="Klenk H.-P."/>
        </authorList>
    </citation>
    <scope>NUCLEOTIDE SEQUENCE</scope>
    <source>
        <strain evidence="2">DSM 44707</strain>
    </source>
</reference>
<comment type="caution">
    <text evidence="2">The sequence shown here is derived from an EMBL/GenBank/DDBJ whole genome shotgun (WGS) entry which is preliminary data.</text>
</comment>
<dbReference type="EMBL" id="JAVDYB010000001">
    <property type="protein sequence ID" value="MDR7278807.1"/>
    <property type="molecule type" value="Genomic_DNA"/>
</dbReference>
<keyword evidence="3" id="KW-1185">Reference proteome</keyword>
<evidence type="ECO:0000256" key="1">
    <source>
        <dbReference type="SAM" id="MobiDB-lite"/>
    </source>
</evidence>
<accession>A0AAE3YUD2</accession>
<feature type="region of interest" description="Disordered" evidence="1">
    <location>
        <begin position="1"/>
        <end position="72"/>
    </location>
</feature>
<dbReference type="Pfam" id="PF19655">
    <property type="entry name" value="DUF6158"/>
    <property type="match status" value="1"/>
</dbReference>
<feature type="compositionally biased region" description="Polar residues" evidence="1">
    <location>
        <begin position="1"/>
        <end position="20"/>
    </location>
</feature>
<proteinExistence type="predicted"/>
<feature type="compositionally biased region" description="Basic and acidic residues" evidence="1">
    <location>
        <begin position="39"/>
        <end position="52"/>
    </location>
</feature>
<organism evidence="2 3">
    <name type="scientific">Catenuloplanes atrovinosus</name>
    <dbReference type="NCBI Taxonomy" id="137266"/>
    <lineage>
        <taxon>Bacteria</taxon>
        <taxon>Bacillati</taxon>
        <taxon>Actinomycetota</taxon>
        <taxon>Actinomycetes</taxon>
        <taxon>Micromonosporales</taxon>
        <taxon>Micromonosporaceae</taxon>
        <taxon>Catenuloplanes</taxon>
    </lineage>
</organism>
<evidence type="ECO:0000313" key="3">
    <source>
        <dbReference type="Proteomes" id="UP001183643"/>
    </source>
</evidence>
<protein>
    <submittedName>
        <fullName evidence="2">LPS sulfotransferase NodH</fullName>
    </submittedName>
</protein>
<dbReference type="Proteomes" id="UP001183643">
    <property type="component" value="Unassembled WGS sequence"/>
</dbReference>
<gene>
    <name evidence="2" type="ORF">J2S41_005585</name>
</gene>